<proteinExistence type="inferred from homology"/>
<dbReference type="HAMAP" id="MF_01940">
    <property type="entry name" value="RNA_CPDase"/>
    <property type="match status" value="1"/>
</dbReference>
<feature type="active site" description="Proton acceptor" evidence="2">
    <location>
        <position position="120"/>
    </location>
</feature>
<dbReference type="SUPFAM" id="SSF55144">
    <property type="entry name" value="LigT-like"/>
    <property type="match status" value="1"/>
</dbReference>
<evidence type="ECO:0000256" key="2">
    <source>
        <dbReference type="HAMAP-Rule" id="MF_01940"/>
    </source>
</evidence>
<dbReference type="PANTHER" id="PTHR35561">
    <property type="entry name" value="RNA 2',3'-CYCLIC PHOSPHODIESTERASE"/>
    <property type="match status" value="1"/>
</dbReference>
<feature type="domain" description="Phosphoesterase HXTX" evidence="3">
    <location>
        <begin position="91"/>
        <end position="168"/>
    </location>
</feature>
<name>A0ABT1VVT6_9PROT</name>
<comment type="caution">
    <text evidence="2">Lacks conserved residue(s) required for the propagation of feature annotation.</text>
</comment>
<dbReference type="PANTHER" id="PTHR35561:SF1">
    <property type="entry name" value="RNA 2',3'-CYCLIC PHOSPHODIESTERASE"/>
    <property type="match status" value="1"/>
</dbReference>
<feature type="domain" description="Phosphoesterase HXTX" evidence="3">
    <location>
        <begin position="13"/>
        <end position="85"/>
    </location>
</feature>
<dbReference type="EMBL" id="JAMZEJ010000003">
    <property type="protein sequence ID" value="MCQ8240461.1"/>
    <property type="molecule type" value="Genomic_DNA"/>
</dbReference>
<comment type="similarity">
    <text evidence="2">Belongs to the 2H phosphoesterase superfamily. ThpR family.</text>
</comment>
<evidence type="ECO:0000259" key="3">
    <source>
        <dbReference type="Pfam" id="PF02834"/>
    </source>
</evidence>
<dbReference type="Gene3D" id="3.90.1140.10">
    <property type="entry name" value="Cyclic phosphodiesterase"/>
    <property type="match status" value="1"/>
</dbReference>
<comment type="catalytic activity">
    <reaction evidence="2">
        <text>a 3'-end 2',3'-cyclophospho-ribonucleotide-RNA + H2O = a 3'-end 2'-phospho-ribonucleotide-RNA + H(+)</text>
        <dbReference type="Rhea" id="RHEA:11828"/>
        <dbReference type="Rhea" id="RHEA-COMP:10464"/>
        <dbReference type="Rhea" id="RHEA-COMP:17353"/>
        <dbReference type="ChEBI" id="CHEBI:15377"/>
        <dbReference type="ChEBI" id="CHEBI:15378"/>
        <dbReference type="ChEBI" id="CHEBI:83064"/>
        <dbReference type="ChEBI" id="CHEBI:173113"/>
        <dbReference type="EC" id="3.1.4.58"/>
    </reaction>
</comment>
<comment type="caution">
    <text evidence="4">The sequence shown here is derived from an EMBL/GenBank/DDBJ whole genome shotgun (WGS) entry which is preliminary data.</text>
</comment>
<organism evidence="4 5">
    <name type="scientific">Rhizosaccharibacter radicis</name>
    <dbReference type="NCBI Taxonomy" id="2782605"/>
    <lineage>
        <taxon>Bacteria</taxon>
        <taxon>Pseudomonadati</taxon>
        <taxon>Pseudomonadota</taxon>
        <taxon>Alphaproteobacteria</taxon>
        <taxon>Acetobacterales</taxon>
        <taxon>Acetobacteraceae</taxon>
        <taxon>Rhizosaccharibacter</taxon>
    </lineage>
</organism>
<dbReference type="EC" id="3.1.4.58" evidence="2"/>
<feature type="short sequence motif" description="HXTX 1" evidence="2">
    <location>
        <begin position="36"/>
        <end position="39"/>
    </location>
</feature>
<dbReference type="InterPro" id="IPR009097">
    <property type="entry name" value="Cyclic_Pdiesterase"/>
</dbReference>
<protein>
    <recommendedName>
        <fullName evidence="2">RNA 2',3'-cyclic phosphodiesterase</fullName>
        <shortName evidence="2">RNA 2',3'-CPDase</shortName>
        <ecNumber evidence="2">3.1.4.58</ecNumber>
    </recommendedName>
</protein>
<evidence type="ECO:0000313" key="4">
    <source>
        <dbReference type="EMBL" id="MCQ8240461.1"/>
    </source>
</evidence>
<feature type="active site" description="Proton donor" evidence="2">
    <location>
        <position position="36"/>
    </location>
</feature>
<dbReference type="RefSeq" id="WP_422919179.1">
    <property type="nucleotide sequence ID" value="NZ_JAMZEJ010000003.1"/>
</dbReference>
<dbReference type="Pfam" id="PF02834">
    <property type="entry name" value="LigT_PEase"/>
    <property type="match status" value="2"/>
</dbReference>
<comment type="function">
    <text evidence="2">Hydrolyzes RNA 2',3'-cyclic phosphodiester to an RNA 2'-phosphomonoester.</text>
</comment>
<accession>A0ABT1VVT6</accession>
<dbReference type="Proteomes" id="UP001524547">
    <property type="component" value="Unassembled WGS sequence"/>
</dbReference>
<reference evidence="4 5" key="1">
    <citation type="submission" date="2022-06" db="EMBL/GenBank/DDBJ databases">
        <title>Rhizosaccharibacter gen. nov. sp. nov. KSS12, endophytic bacteria isolated from sugarcane.</title>
        <authorList>
            <person name="Pitiwittayakul N."/>
        </authorList>
    </citation>
    <scope>NUCLEOTIDE SEQUENCE [LARGE SCALE GENOMIC DNA]</scope>
    <source>
        <strain evidence="4 5">KSS12</strain>
    </source>
</reference>
<keyword evidence="1 2" id="KW-0378">Hydrolase</keyword>
<gene>
    <name evidence="4" type="primary">thpR</name>
    <name evidence="4" type="ORF">NFI88_06330</name>
</gene>
<evidence type="ECO:0000313" key="5">
    <source>
        <dbReference type="Proteomes" id="UP001524547"/>
    </source>
</evidence>
<keyword evidence="5" id="KW-1185">Reference proteome</keyword>
<evidence type="ECO:0000256" key="1">
    <source>
        <dbReference type="ARBA" id="ARBA00022801"/>
    </source>
</evidence>
<dbReference type="InterPro" id="IPR014051">
    <property type="entry name" value="Phosphoesterase_HXTX"/>
</dbReference>
<dbReference type="NCBIfam" id="TIGR02258">
    <property type="entry name" value="2_5_ligase"/>
    <property type="match status" value="1"/>
</dbReference>
<dbReference type="InterPro" id="IPR004175">
    <property type="entry name" value="RNA_CPDase"/>
</dbReference>
<sequence>MRLFVALDLPWPLRETLGGLLNSLSGARWVPPENHHLTLRFVGEVPPYVADEVDAALAAVKVRPFTLALSGVGVFDRNGRPSALWAGVARSEQLDHLQNKIETALRRIGLPGEKRRFQPHISLARVDGVSEAALARWVQGHNLLRSDAVPVTSFTLFSSQLGKEQPVYTAEVDYELA</sequence>